<dbReference type="STRING" id="1115515.EV102420_06_00495"/>
<sequence>MMSVFLTSNIFIIFSIFISTASCFVISKSGLFKHIEFSSRRLFNIDGVRGVAAAMVVMNHAVFILMNTGIVKDTYFSEIDYHIFARSGEVGVQIFFCITAFLFADRIIKTQNNIDWKRFFYSRIKRLAPLYIFMITVSLLIAISISPEKFSFSIGSVYSMISMYSFGFLGGDVHVLGVKMEPLTAVIWTLPYEWKFYAILPIIAAIISSNKTLIPSFIFVSVIAFIDSYINSALWVYFISGAFVALVYNRIKPIDSKAFGALSSVAAIAIIIALINIDMAPYGQMRFIIITLFFSLVVMIPPSIFKLKPLVYLGEVSYSSYLMHLPVMFVSFKLINSTKSLYNISFNEFAIITCFVVALSSIISCFTFKYIEYTFIKKKVSYSQVREPA</sequence>
<feature type="transmembrane region" description="Helical" evidence="1">
    <location>
        <begin position="310"/>
        <end position="329"/>
    </location>
</feature>
<dbReference type="GO" id="GO:0016747">
    <property type="term" value="F:acyltransferase activity, transferring groups other than amino-acyl groups"/>
    <property type="evidence" value="ECO:0007669"/>
    <property type="project" value="InterPro"/>
</dbReference>
<dbReference type="PANTHER" id="PTHR23028">
    <property type="entry name" value="ACETYLTRANSFERASE"/>
    <property type="match status" value="1"/>
</dbReference>
<dbReference type="Proteomes" id="UP000029462">
    <property type="component" value="Unassembled WGS sequence"/>
</dbReference>
<dbReference type="InterPro" id="IPR050879">
    <property type="entry name" value="Acyltransferase_3"/>
</dbReference>
<evidence type="ECO:0000259" key="2">
    <source>
        <dbReference type="Pfam" id="PF01757"/>
    </source>
</evidence>
<gene>
    <name evidence="3" type="ORF">EV102420_06_00495</name>
</gene>
<keyword evidence="3" id="KW-0808">Transferase</keyword>
<evidence type="ECO:0000313" key="4">
    <source>
        <dbReference type="Proteomes" id="UP000029462"/>
    </source>
</evidence>
<feature type="transmembrane region" description="Helical" evidence="1">
    <location>
        <begin position="47"/>
        <end position="70"/>
    </location>
</feature>
<evidence type="ECO:0000313" key="3">
    <source>
        <dbReference type="EMBL" id="GAL57176.1"/>
    </source>
</evidence>
<feature type="transmembrane region" description="Helical" evidence="1">
    <location>
        <begin position="90"/>
        <end position="108"/>
    </location>
</feature>
<feature type="transmembrane region" description="Helical" evidence="1">
    <location>
        <begin position="258"/>
        <end position="277"/>
    </location>
</feature>
<dbReference type="EMBL" id="BBMZ01000006">
    <property type="protein sequence ID" value="GAL57176.1"/>
    <property type="molecule type" value="Genomic_DNA"/>
</dbReference>
<dbReference type="AlphaFoldDB" id="A0A090UXC2"/>
<keyword evidence="4" id="KW-1185">Reference proteome</keyword>
<dbReference type="GO" id="GO:0000271">
    <property type="term" value="P:polysaccharide biosynthetic process"/>
    <property type="evidence" value="ECO:0007669"/>
    <property type="project" value="TreeGrafter"/>
</dbReference>
<dbReference type="eggNOG" id="COG1835">
    <property type="taxonomic scope" value="Bacteria"/>
</dbReference>
<comment type="caution">
    <text evidence="3">The sequence shown here is derived from an EMBL/GenBank/DDBJ whole genome shotgun (WGS) entry which is preliminary data.</text>
</comment>
<feature type="transmembrane region" description="Helical" evidence="1">
    <location>
        <begin position="349"/>
        <end position="371"/>
    </location>
</feature>
<dbReference type="Pfam" id="PF01757">
    <property type="entry name" value="Acyl_transf_3"/>
    <property type="match status" value="1"/>
</dbReference>
<evidence type="ECO:0000256" key="1">
    <source>
        <dbReference type="SAM" id="Phobius"/>
    </source>
</evidence>
<protein>
    <submittedName>
        <fullName evidence="3">Putative acetyltransferase</fullName>
    </submittedName>
</protein>
<name>A0A090UXC2_PSEVU</name>
<dbReference type="PANTHER" id="PTHR23028:SF53">
    <property type="entry name" value="ACYL_TRANSF_3 DOMAIN-CONTAINING PROTEIN"/>
    <property type="match status" value="1"/>
</dbReference>
<feature type="transmembrane region" description="Helical" evidence="1">
    <location>
        <begin position="128"/>
        <end position="145"/>
    </location>
</feature>
<dbReference type="OrthoDB" id="9767863at2"/>
<reference evidence="3 4" key="1">
    <citation type="submission" date="2014-09" db="EMBL/GenBank/DDBJ databases">
        <title>Whole genome shotgun sequence of Escherichia vulneris NBRC 102420.</title>
        <authorList>
            <person name="Yoshida Y."/>
            <person name="Hosoyama A."/>
            <person name="Tsuchikane K."/>
            <person name="Ohji S."/>
            <person name="Ichikawa N."/>
            <person name="Kimura A."/>
            <person name="Yamazoe A."/>
            <person name="Ezaki T."/>
            <person name="Fujita N."/>
        </authorList>
    </citation>
    <scope>NUCLEOTIDE SEQUENCE [LARGE SCALE GENOMIC DNA]</scope>
    <source>
        <strain evidence="3 4">NBRC 102420</strain>
    </source>
</reference>
<organism evidence="3 4">
    <name type="scientific">Pseudescherichia vulneris NBRC 102420</name>
    <dbReference type="NCBI Taxonomy" id="1115515"/>
    <lineage>
        <taxon>Bacteria</taxon>
        <taxon>Pseudomonadati</taxon>
        <taxon>Pseudomonadota</taxon>
        <taxon>Gammaproteobacteria</taxon>
        <taxon>Enterobacterales</taxon>
        <taxon>Enterobacteriaceae</taxon>
        <taxon>Pseudescherichia</taxon>
    </lineage>
</organism>
<feature type="domain" description="Acyltransferase 3" evidence="2">
    <location>
        <begin position="44"/>
        <end position="364"/>
    </location>
</feature>
<feature type="transmembrane region" description="Helical" evidence="1">
    <location>
        <begin position="157"/>
        <end position="176"/>
    </location>
</feature>
<keyword evidence="1" id="KW-1133">Transmembrane helix</keyword>
<keyword evidence="1" id="KW-0472">Membrane</keyword>
<keyword evidence="1" id="KW-0812">Transmembrane</keyword>
<feature type="transmembrane region" description="Helical" evidence="1">
    <location>
        <begin position="283"/>
        <end position="301"/>
    </location>
</feature>
<dbReference type="InterPro" id="IPR002656">
    <property type="entry name" value="Acyl_transf_3_dom"/>
</dbReference>
<accession>A0A090UXC2</accession>
<feature type="transmembrane region" description="Helical" evidence="1">
    <location>
        <begin position="196"/>
        <end position="226"/>
    </location>
</feature>
<feature type="transmembrane region" description="Helical" evidence="1">
    <location>
        <begin position="6"/>
        <end position="26"/>
    </location>
</feature>
<dbReference type="GO" id="GO:0016020">
    <property type="term" value="C:membrane"/>
    <property type="evidence" value="ECO:0007669"/>
    <property type="project" value="TreeGrafter"/>
</dbReference>
<proteinExistence type="predicted"/>